<reference evidence="1 2" key="1">
    <citation type="submission" date="2018-02" db="EMBL/GenBank/DDBJ databases">
        <title>Complete genome sequencing of Faecalibacterium prausnitzii strains isolated from the human gut.</title>
        <authorList>
            <person name="Fitzgerald B.C."/>
            <person name="Shkoporov A.N."/>
            <person name="Ross P.R."/>
            <person name="Hill C."/>
        </authorList>
    </citation>
    <scope>NUCLEOTIDE SEQUENCE [LARGE SCALE GENOMIC DNA]</scope>
    <source>
        <strain evidence="1 2">APC942/8-14-2</strain>
    </source>
</reference>
<dbReference type="RefSeq" id="WP_112116036.1">
    <property type="nucleotide sequence ID" value="NZ_PRKZ01000008.1"/>
</dbReference>
<comment type="caution">
    <text evidence="1">The sequence shown here is derived from an EMBL/GenBank/DDBJ whole genome shotgun (WGS) entry which is preliminary data.</text>
</comment>
<organism evidence="1 2">
    <name type="scientific">Faecalibacterium prausnitzii</name>
    <dbReference type="NCBI Taxonomy" id="853"/>
    <lineage>
        <taxon>Bacteria</taxon>
        <taxon>Bacillati</taxon>
        <taxon>Bacillota</taxon>
        <taxon>Clostridia</taxon>
        <taxon>Eubacteriales</taxon>
        <taxon>Oscillospiraceae</taxon>
        <taxon>Faecalibacterium</taxon>
    </lineage>
</organism>
<gene>
    <name evidence="1" type="ORF">C4N25_10655</name>
</gene>
<dbReference type="EMBL" id="PRKZ01000008">
    <property type="protein sequence ID" value="RAW48572.1"/>
    <property type="molecule type" value="Genomic_DNA"/>
</dbReference>
<dbReference type="AlphaFoldDB" id="A0A329TGJ1"/>
<name>A0A329TGJ1_9FIRM</name>
<protein>
    <submittedName>
        <fullName evidence="1">Uncharacterized protein</fullName>
    </submittedName>
</protein>
<evidence type="ECO:0000313" key="1">
    <source>
        <dbReference type="EMBL" id="RAW48572.1"/>
    </source>
</evidence>
<proteinExistence type="predicted"/>
<evidence type="ECO:0000313" key="2">
    <source>
        <dbReference type="Proteomes" id="UP000251634"/>
    </source>
</evidence>
<accession>A0A329TGJ1</accession>
<sequence>MTLANRSGIQNSRTLLRAFGGLNETYACSEAEYSAGINFSARNFPALSTRTPRRKLREVENLNGMYHLNGLLTVCGKNLIYTPDEAGAAAVTLENAVTDSKKTLVGIGTKILIFPDKAAFDTAERTLQPLGAAWSGEQVEFAPCDAEGRTYEAEEYGRTEPEHPADGALFLKVEDIRRPWSSDSTLEIYSAVSGNWSAIPLDYCRVTAEGIGKGFRAWDTVTVQGTAAKQGGQFEELDGDRIVYEVQEGWLRVKATPGGAHFYGKFAQNGTTAKWTSIDGSEVAVYTVEGPVQVERKIPDLDFVTECDNRVWGCSSKENVIYACKLGDPTNWFSYRGIAADSYAVTVGSDGPFTGAATCMGYALFFKENALHKLYGSKPSDFQLSSLRCRGVARNAGRSLCVLNETLYYLSADGVMAWDGSLPTKVSTALDAARLSNVQRALGGALDGRYYLCLSRGSGEENTARLLVYDTERGLWQEEDLRAEEMAGTGGQLYLWDGQALWAADPSREPDGQNTDGVEESIPFALTTGDIGMDAPEEQYLSRLTLRLDAEVPSRLEVSVSYDGSPWEKLAEKTVEAKRQSIDLPFVPRRCGTLRLRLEGAGQITLRGLAKTMAKAQGGIFAAGKEG</sequence>
<dbReference type="Proteomes" id="UP000251634">
    <property type="component" value="Unassembled WGS sequence"/>
</dbReference>